<sequence>MNTQRLVEDAAFAIWTFYCTLKGKVKDSKRQQIAIWKLKLIERPSPPHLLQGWGGREGKKCLSVLSSTLTRTCEDNAQGWEGRHWIEGVASLTNGDGVISIPVFLNRCVAILKWPYFNGVMLGPHKMSPSNKLQYATAGRKGLNKNSWAAGESSFGHAFGTHKQIPGSKSGESDFNDETSHQNLHSNF</sequence>
<proteinExistence type="predicted"/>
<organism evidence="2 3">
    <name type="scientific">Caerostris darwini</name>
    <dbReference type="NCBI Taxonomy" id="1538125"/>
    <lineage>
        <taxon>Eukaryota</taxon>
        <taxon>Metazoa</taxon>
        <taxon>Ecdysozoa</taxon>
        <taxon>Arthropoda</taxon>
        <taxon>Chelicerata</taxon>
        <taxon>Arachnida</taxon>
        <taxon>Araneae</taxon>
        <taxon>Araneomorphae</taxon>
        <taxon>Entelegynae</taxon>
        <taxon>Araneoidea</taxon>
        <taxon>Araneidae</taxon>
        <taxon>Caerostris</taxon>
    </lineage>
</organism>
<evidence type="ECO:0000313" key="3">
    <source>
        <dbReference type="Proteomes" id="UP001054837"/>
    </source>
</evidence>
<gene>
    <name evidence="2" type="ORF">CDAR_20441</name>
</gene>
<reference evidence="2 3" key="1">
    <citation type="submission" date="2021-06" db="EMBL/GenBank/DDBJ databases">
        <title>Caerostris darwini draft genome.</title>
        <authorList>
            <person name="Kono N."/>
            <person name="Arakawa K."/>
        </authorList>
    </citation>
    <scope>NUCLEOTIDE SEQUENCE [LARGE SCALE GENOMIC DNA]</scope>
</reference>
<accession>A0AAV4QGP8</accession>
<evidence type="ECO:0000313" key="2">
    <source>
        <dbReference type="EMBL" id="GIY07286.1"/>
    </source>
</evidence>
<dbReference type="EMBL" id="BPLQ01004331">
    <property type="protein sequence ID" value="GIY07286.1"/>
    <property type="molecule type" value="Genomic_DNA"/>
</dbReference>
<protein>
    <submittedName>
        <fullName evidence="2">Uncharacterized protein</fullName>
    </submittedName>
</protein>
<evidence type="ECO:0000256" key="1">
    <source>
        <dbReference type="SAM" id="MobiDB-lite"/>
    </source>
</evidence>
<keyword evidence="3" id="KW-1185">Reference proteome</keyword>
<feature type="region of interest" description="Disordered" evidence="1">
    <location>
        <begin position="160"/>
        <end position="188"/>
    </location>
</feature>
<dbReference type="AlphaFoldDB" id="A0AAV4QGP8"/>
<name>A0AAV4QGP8_9ARAC</name>
<dbReference type="Proteomes" id="UP001054837">
    <property type="component" value="Unassembled WGS sequence"/>
</dbReference>
<comment type="caution">
    <text evidence="2">The sequence shown here is derived from an EMBL/GenBank/DDBJ whole genome shotgun (WGS) entry which is preliminary data.</text>
</comment>